<proteinExistence type="predicted"/>
<keyword evidence="1" id="KW-0812">Transmembrane</keyword>
<feature type="transmembrane region" description="Helical" evidence="1">
    <location>
        <begin position="394"/>
        <end position="423"/>
    </location>
</feature>
<feature type="transmembrane region" description="Helical" evidence="1">
    <location>
        <begin position="430"/>
        <end position="449"/>
    </location>
</feature>
<protein>
    <submittedName>
        <fullName evidence="2">Mannosyltransferase</fullName>
    </submittedName>
</protein>
<feature type="transmembrane region" description="Helical" evidence="1">
    <location>
        <begin position="37"/>
        <end position="54"/>
    </location>
</feature>
<feature type="transmembrane region" description="Helical" evidence="1">
    <location>
        <begin position="236"/>
        <end position="263"/>
    </location>
</feature>
<feature type="transmembrane region" description="Helical" evidence="1">
    <location>
        <begin position="159"/>
        <end position="180"/>
    </location>
</feature>
<dbReference type="GO" id="GO:0016757">
    <property type="term" value="F:glycosyltransferase activity"/>
    <property type="evidence" value="ECO:0007669"/>
    <property type="project" value="UniProtKB-KW"/>
</dbReference>
<evidence type="ECO:0000313" key="2">
    <source>
        <dbReference type="EMBL" id="MFD1062213.1"/>
    </source>
</evidence>
<name>A0ABW3N5I0_9FLAO</name>
<gene>
    <name evidence="2" type="ORF">ACFQ1Q_03065</name>
</gene>
<evidence type="ECO:0000313" key="3">
    <source>
        <dbReference type="Proteomes" id="UP001597013"/>
    </source>
</evidence>
<feature type="transmembrane region" description="Helical" evidence="1">
    <location>
        <begin position="195"/>
        <end position="224"/>
    </location>
</feature>
<comment type="caution">
    <text evidence="2">The sequence shown here is derived from an EMBL/GenBank/DDBJ whole genome shotgun (WGS) entry which is preliminary data.</text>
</comment>
<keyword evidence="1" id="KW-0472">Membrane</keyword>
<organism evidence="2 3">
    <name type="scientific">Winogradskyella litorisediminis</name>
    <dbReference type="NCBI Taxonomy" id="1156618"/>
    <lineage>
        <taxon>Bacteria</taxon>
        <taxon>Pseudomonadati</taxon>
        <taxon>Bacteroidota</taxon>
        <taxon>Flavobacteriia</taxon>
        <taxon>Flavobacteriales</taxon>
        <taxon>Flavobacteriaceae</taxon>
        <taxon>Winogradskyella</taxon>
    </lineage>
</organism>
<dbReference type="Proteomes" id="UP001597013">
    <property type="component" value="Unassembled WGS sequence"/>
</dbReference>
<dbReference type="Pfam" id="PF26314">
    <property type="entry name" value="MptA_B_family"/>
    <property type="match status" value="1"/>
</dbReference>
<sequence>MLLQPTLLKYIKAPIICLILSLVFYASFAYNLVRTEATKLILLYLSLFVIAYVLKKSAGLNFPFLVLASILVRLVFLPAIPNLSQDFYRFIWDGRMLFQGFNPYLQTPDTIINSGIISIAEAQELYNGMGKLSASHFTNYPPINQLCFYFAALFSGKNIAGAVVVLRLIIISADIGVIYFGKKLLENLKLPTNRIWLYILNPFIIIELTGNLHFEGVMIFFLIWSLYLLQIGKWKWAAVVFSCSISVKLIPLMFLPIFFWYFVIEKPKTQKLNHKDKSASQPFFQNFGFALLESRGFFRLIIFYFIVIITTLLLFLPFFSMEFINNYSKTVGLWFNNFEFNASIYYLAREIGFWFTGYNEIKTIGKILPIIALILILAFSLLKKNTDIPKLASSIVLAFSCYLFLSTTVHPWYVATLVALCVFTNYRFPLVWSVVIVLSYLSYLSIGTASKSENLWIIGLEYFIVFSAFVWEVILKRKLPIS</sequence>
<keyword evidence="2" id="KW-0328">Glycosyltransferase</keyword>
<feature type="transmembrane region" description="Helical" evidence="1">
    <location>
        <begin position="297"/>
        <end position="319"/>
    </location>
</feature>
<feature type="transmembrane region" description="Helical" evidence="1">
    <location>
        <begin position="12"/>
        <end position="30"/>
    </location>
</feature>
<keyword evidence="1" id="KW-1133">Transmembrane helix</keyword>
<feature type="transmembrane region" description="Helical" evidence="1">
    <location>
        <begin position="60"/>
        <end position="80"/>
    </location>
</feature>
<keyword evidence="3" id="KW-1185">Reference proteome</keyword>
<reference evidence="3" key="1">
    <citation type="journal article" date="2019" name="Int. J. Syst. Evol. Microbiol.">
        <title>The Global Catalogue of Microorganisms (GCM) 10K type strain sequencing project: providing services to taxonomists for standard genome sequencing and annotation.</title>
        <authorList>
            <consortium name="The Broad Institute Genomics Platform"/>
            <consortium name="The Broad Institute Genome Sequencing Center for Infectious Disease"/>
            <person name="Wu L."/>
            <person name="Ma J."/>
        </authorList>
    </citation>
    <scope>NUCLEOTIDE SEQUENCE [LARGE SCALE GENOMIC DNA]</scope>
    <source>
        <strain evidence="3">CCUG 62215</strain>
    </source>
</reference>
<keyword evidence="2" id="KW-0808">Transferase</keyword>
<feature type="transmembrane region" description="Helical" evidence="1">
    <location>
        <begin position="363"/>
        <end position="382"/>
    </location>
</feature>
<dbReference type="RefSeq" id="WP_386127867.1">
    <property type="nucleotide sequence ID" value="NZ_JBHTJL010000009.1"/>
</dbReference>
<evidence type="ECO:0000256" key="1">
    <source>
        <dbReference type="SAM" id="Phobius"/>
    </source>
</evidence>
<feature type="transmembrane region" description="Helical" evidence="1">
    <location>
        <begin position="455"/>
        <end position="475"/>
    </location>
</feature>
<accession>A0ABW3N5I0</accession>
<dbReference type="EMBL" id="JBHTJL010000009">
    <property type="protein sequence ID" value="MFD1062213.1"/>
    <property type="molecule type" value="Genomic_DNA"/>
</dbReference>